<dbReference type="EMBL" id="CP046996">
    <property type="protein sequence ID" value="QGZ99436.1"/>
    <property type="molecule type" value="Genomic_DNA"/>
</dbReference>
<dbReference type="RefSeq" id="WP_158208124.1">
    <property type="nucleotide sequence ID" value="NZ_CP046996.1"/>
</dbReference>
<evidence type="ECO:0000313" key="1">
    <source>
        <dbReference type="EMBL" id="QGZ99436.1"/>
    </source>
</evidence>
<organism evidence="1 2">
    <name type="scientific">Dehalobacter restrictus</name>
    <dbReference type="NCBI Taxonomy" id="55583"/>
    <lineage>
        <taxon>Bacteria</taxon>
        <taxon>Bacillati</taxon>
        <taxon>Bacillota</taxon>
        <taxon>Clostridia</taxon>
        <taxon>Eubacteriales</taxon>
        <taxon>Desulfitobacteriaceae</taxon>
        <taxon>Dehalobacter</taxon>
    </lineage>
</organism>
<gene>
    <name evidence="1" type="ORF">GQ588_01520</name>
</gene>
<name>A0A857DEZ0_9FIRM</name>
<dbReference type="AlphaFoldDB" id="A0A857DEZ0"/>
<dbReference type="Proteomes" id="UP000430508">
    <property type="component" value="Chromosome"/>
</dbReference>
<protein>
    <submittedName>
        <fullName evidence="1">Uncharacterized protein</fullName>
    </submittedName>
</protein>
<evidence type="ECO:0000313" key="2">
    <source>
        <dbReference type="Proteomes" id="UP000430508"/>
    </source>
</evidence>
<proteinExistence type="predicted"/>
<reference evidence="1 2" key="1">
    <citation type="submission" date="2019-12" db="EMBL/GenBank/DDBJ databases">
        <title>Sequence classification of anaerobic respiratory reductive dehalogenases: First we see many, then we see few.</title>
        <authorList>
            <person name="Molenda O."/>
            <person name="Puentes Jacome L.A."/>
            <person name="Cao X."/>
            <person name="Nesbo C.L."/>
            <person name="Tang S."/>
            <person name="Morson N."/>
            <person name="Patron J."/>
            <person name="Lomheim L."/>
            <person name="Wishart D.S."/>
            <person name="Edwards E.A."/>
        </authorList>
    </citation>
    <scope>NUCLEOTIDE SEQUENCE [LARGE SCALE GENOMIC DNA]</scope>
    <source>
        <strain evidence="1 2">12DCA</strain>
    </source>
</reference>
<accession>A0A857DEZ0</accession>
<sequence>MATIKTSKKTTPTTINVFYGLNESTDGDTELKLGEASVMKNWRVTDGGKLKKMEGYAPLFTSLGTGKIQGQWYGKVTGTFYHLFAYGGSIYKRTSGTNTIIGTMTDAPTSFFFFNEKVYMKNGHEYKSWDGTTFADVAGYRPKIAISTPPGGGGTLYEETNRLTGAKHQTFSPSGTLTAYQLAETAITSVDFVYDGTTLKTAGTDYTVNLTTGIVTFTTAPTAGTPNSIDIGWTKGTGDRASILGCLFARVYGGANDSRVFIFGNDTTRNRLYYTGLADTVPSAEYFPANGYIEVGSDEFSVTDAQKHQSSLLIFTEKGSYYASYESVTLSSGLVAASFPAYSINDIKGNVALGQVKIINNNPLSIYEGIYEWTLITVGSDARNANYISRRVQPSLDLVDLTKAVTFDWEEKGEYWLCVGSLCWIYNYRIGVWYQRENVKAYNFLEIDGELYFGTDGTIMKFDPDLRTDNGIAIKAVWEMNFYDFGFEYLNKYMNNVWASIKPDPKVRLDIATVTNNDGTGETQTIYYSLATFEHADFNKWSFLTSYNPQPFYIEIQAMGFTYFKLILTNESLNEDCTVLSINMPARMGGKVR</sequence>